<dbReference type="AlphaFoldDB" id="A0A372NST6"/>
<feature type="transmembrane region" description="Helical" evidence="1">
    <location>
        <begin position="154"/>
        <end position="176"/>
    </location>
</feature>
<evidence type="ECO:0000256" key="1">
    <source>
        <dbReference type="SAM" id="Phobius"/>
    </source>
</evidence>
<keyword evidence="1" id="KW-0812">Transmembrane</keyword>
<feature type="transmembrane region" description="Helical" evidence="1">
    <location>
        <begin position="109"/>
        <end position="134"/>
    </location>
</feature>
<gene>
    <name evidence="2" type="ORF">D0C36_11340</name>
</gene>
<keyword evidence="1" id="KW-1133">Transmembrane helix</keyword>
<feature type="transmembrane region" description="Helical" evidence="1">
    <location>
        <begin position="62"/>
        <end position="82"/>
    </location>
</feature>
<accession>A0A372NST6</accession>
<keyword evidence="3" id="KW-1185">Reference proteome</keyword>
<keyword evidence="1" id="KW-0472">Membrane</keyword>
<feature type="transmembrane region" description="Helical" evidence="1">
    <location>
        <begin position="24"/>
        <end position="42"/>
    </location>
</feature>
<protein>
    <submittedName>
        <fullName evidence="2">Uncharacterized protein</fullName>
    </submittedName>
</protein>
<organism evidence="2 3">
    <name type="scientific">Mucilaginibacter conchicola</name>
    <dbReference type="NCBI Taxonomy" id="2303333"/>
    <lineage>
        <taxon>Bacteria</taxon>
        <taxon>Pseudomonadati</taxon>
        <taxon>Bacteroidota</taxon>
        <taxon>Sphingobacteriia</taxon>
        <taxon>Sphingobacteriales</taxon>
        <taxon>Sphingobacteriaceae</taxon>
        <taxon>Mucilaginibacter</taxon>
    </lineage>
</organism>
<dbReference type="RefSeq" id="WP_117391745.1">
    <property type="nucleotide sequence ID" value="NZ_QWDC01000002.1"/>
</dbReference>
<proteinExistence type="predicted"/>
<sequence length="202" mass="22899">MDFGWKRIWGLYGWKELLSKRNKLFYFSAISNLIFIIILLISNHDANLPFELINKVLNIALGSLPTLLGFNLGAFALIIGFLSNENLVKALTEKHGSESPYHIEKISGVFAFNIIAQAIALLFSFLLSLIIDILDNINFEGILGNLNHNATSAIVTNYFILFITNFLTLYSIALVIQNAINIFDFNQLFTFFSIKKKEEKNK</sequence>
<dbReference type="OrthoDB" id="797514at2"/>
<evidence type="ECO:0000313" key="3">
    <source>
        <dbReference type="Proteomes" id="UP000264217"/>
    </source>
</evidence>
<reference evidence="2 3" key="1">
    <citation type="submission" date="2018-08" db="EMBL/GenBank/DDBJ databases">
        <title>Mucilaginibacter sp. MYSH2.</title>
        <authorList>
            <person name="Seo T."/>
        </authorList>
    </citation>
    <scope>NUCLEOTIDE SEQUENCE [LARGE SCALE GENOMIC DNA]</scope>
    <source>
        <strain evidence="2 3">MYSH2</strain>
    </source>
</reference>
<dbReference type="EMBL" id="QWDC01000002">
    <property type="protein sequence ID" value="RFZ92034.1"/>
    <property type="molecule type" value="Genomic_DNA"/>
</dbReference>
<comment type="caution">
    <text evidence="2">The sequence shown here is derived from an EMBL/GenBank/DDBJ whole genome shotgun (WGS) entry which is preliminary data.</text>
</comment>
<dbReference type="Proteomes" id="UP000264217">
    <property type="component" value="Unassembled WGS sequence"/>
</dbReference>
<evidence type="ECO:0000313" key="2">
    <source>
        <dbReference type="EMBL" id="RFZ92034.1"/>
    </source>
</evidence>
<name>A0A372NST6_9SPHI</name>